<evidence type="ECO:0000313" key="7">
    <source>
        <dbReference type="EMBL" id="UGS28071.1"/>
    </source>
</evidence>
<feature type="transmembrane region" description="Helical" evidence="5">
    <location>
        <begin position="146"/>
        <end position="165"/>
    </location>
</feature>
<dbReference type="InterPro" id="IPR007016">
    <property type="entry name" value="O-antigen_ligase-rel_domated"/>
</dbReference>
<dbReference type="PANTHER" id="PTHR37422">
    <property type="entry name" value="TEICHURONIC ACID BIOSYNTHESIS PROTEIN TUAE"/>
    <property type="match status" value="1"/>
</dbReference>
<evidence type="ECO:0000256" key="3">
    <source>
        <dbReference type="ARBA" id="ARBA00022989"/>
    </source>
</evidence>
<feature type="transmembrane region" description="Helical" evidence="5">
    <location>
        <begin position="238"/>
        <end position="256"/>
    </location>
</feature>
<feature type="transmembrane region" description="Helical" evidence="5">
    <location>
        <begin position="214"/>
        <end position="232"/>
    </location>
</feature>
<name>A0ABY3RW27_9MICO</name>
<evidence type="ECO:0000259" key="6">
    <source>
        <dbReference type="Pfam" id="PF04932"/>
    </source>
</evidence>
<evidence type="ECO:0000256" key="4">
    <source>
        <dbReference type="ARBA" id="ARBA00023136"/>
    </source>
</evidence>
<evidence type="ECO:0000313" key="8">
    <source>
        <dbReference type="Proteomes" id="UP001199642"/>
    </source>
</evidence>
<keyword evidence="4 5" id="KW-0472">Membrane</keyword>
<reference evidence="7 8" key="1">
    <citation type="submission" date="2023-01" db="EMBL/GenBank/DDBJ databases">
        <title>Characterization of estradiol degrading bacteria Microbacterium sp. MZT7 and reveal degrading genes through genome analysis.</title>
        <authorList>
            <person name="Hao P."/>
            <person name="Gao Y."/>
        </authorList>
    </citation>
    <scope>NUCLEOTIDE SEQUENCE [LARGE SCALE GENOMIC DNA]</scope>
    <source>
        <strain evidence="7 8">MZT7</strain>
    </source>
</reference>
<feature type="transmembrane region" description="Helical" evidence="5">
    <location>
        <begin position="34"/>
        <end position="53"/>
    </location>
</feature>
<feature type="domain" description="O-antigen ligase-related" evidence="6">
    <location>
        <begin position="223"/>
        <end position="367"/>
    </location>
</feature>
<evidence type="ECO:0000256" key="5">
    <source>
        <dbReference type="SAM" id="Phobius"/>
    </source>
</evidence>
<feature type="transmembrane region" description="Helical" evidence="5">
    <location>
        <begin position="85"/>
        <end position="108"/>
    </location>
</feature>
<sequence>MGRARAARDDAGDGTDAVTAPRHPLARLLSSVEMARAFTLATLLAVFGSFAVARLTDTVTLVTIVASLCVIGAGILFVRREELSALRLAPSTLLAFLAWTLSTAIWSTHTTQTLRGWAALLGFAFLAVVIGHIRDTLQTVRALGDALRILLCLSLAVEILSGILLDMPIRFLGVQGDIALGGPVQGLFGSRNMLGFLAVVALITFVVEWRSQSVAAPVAIPSIALAGFLALLSDSPTVLVLAVAVGIAATALVLVRHARPERRAPLQWTLGVLVTLGLVIAFVFRHGIIAWLDAGSDFSTRADLWNALLEYWKARPIHGWGWFGPWTPTDYPFNAINFVVGDHHRTALNAFFDTLLQTGAAGLSLFALLGGIALVRSWLVASVRRSVVYAWTPLVLVTLAVDSVFESFTLADAGWFLLVLCALRAGQSRSWRENIDAAQTGTLPILPSR</sequence>
<keyword evidence="2 5" id="KW-0812">Transmembrane</keyword>
<dbReference type="Proteomes" id="UP001199642">
    <property type="component" value="Chromosome"/>
</dbReference>
<comment type="subcellular location">
    <subcellularLocation>
        <location evidence="1">Membrane</location>
        <topology evidence="1">Multi-pass membrane protein</topology>
    </subcellularLocation>
</comment>
<feature type="transmembrane region" description="Helical" evidence="5">
    <location>
        <begin position="59"/>
        <end position="78"/>
    </location>
</feature>
<proteinExistence type="predicted"/>
<dbReference type="InterPro" id="IPR051533">
    <property type="entry name" value="WaaL-like"/>
</dbReference>
<dbReference type="Pfam" id="PF04932">
    <property type="entry name" value="Wzy_C"/>
    <property type="match status" value="1"/>
</dbReference>
<dbReference type="GO" id="GO:0016874">
    <property type="term" value="F:ligase activity"/>
    <property type="evidence" value="ECO:0007669"/>
    <property type="project" value="UniProtKB-KW"/>
</dbReference>
<feature type="transmembrane region" description="Helical" evidence="5">
    <location>
        <begin position="114"/>
        <end position="134"/>
    </location>
</feature>
<evidence type="ECO:0000256" key="1">
    <source>
        <dbReference type="ARBA" id="ARBA00004141"/>
    </source>
</evidence>
<keyword evidence="8" id="KW-1185">Reference proteome</keyword>
<gene>
    <name evidence="7" type="ORF">K8F61_07900</name>
</gene>
<keyword evidence="3 5" id="KW-1133">Transmembrane helix</keyword>
<dbReference type="PANTHER" id="PTHR37422:SF13">
    <property type="entry name" value="LIPOPOLYSACCHARIDE BIOSYNTHESIS PROTEIN PA4999-RELATED"/>
    <property type="match status" value="1"/>
</dbReference>
<feature type="transmembrane region" description="Helical" evidence="5">
    <location>
        <begin position="185"/>
        <end position="207"/>
    </location>
</feature>
<feature type="transmembrane region" description="Helical" evidence="5">
    <location>
        <begin position="387"/>
        <end position="404"/>
    </location>
</feature>
<accession>A0ABY3RW27</accession>
<feature type="transmembrane region" description="Helical" evidence="5">
    <location>
        <begin position="268"/>
        <end position="292"/>
    </location>
</feature>
<keyword evidence="7" id="KW-0436">Ligase</keyword>
<dbReference type="EMBL" id="CP082781">
    <property type="protein sequence ID" value="UGS28071.1"/>
    <property type="molecule type" value="Genomic_DNA"/>
</dbReference>
<feature type="transmembrane region" description="Helical" evidence="5">
    <location>
        <begin position="355"/>
        <end position="375"/>
    </location>
</feature>
<evidence type="ECO:0000256" key="2">
    <source>
        <dbReference type="ARBA" id="ARBA00022692"/>
    </source>
</evidence>
<protein>
    <submittedName>
        <fullName evidence="7">O-antigen ligase family protein</fullName>
    </submittedName>
</protein>
<organism evidence="7 8">
    <name type="scientific">Microbacterium resistens</name>
    <dbReference type="NCBI Taxonomy" id="156977"/>
    <lineage>
        <taxon>Bacteria</taxon>
        <taxon>Bacillati</taxon>
        <taxon>Actinomycetota</taxon>
        <taxon>Actinomycetes</taxon>
        <taxon>Micrococcales</taxon>
        <taxon>Microbacteriaceae</taxon>
        <taxon>Microbacterium</taxon>
    </lineage>
</organism>